<organism evidence="3 4">
    <name type="scientific">Nocardioides dubius</name>
    <dbReference type="NCBI Taxonomy" id="317019"/>
    <lineage>
        <taxon>Bacteria</taxon>
        <taxon>Bacillati</taxon>
        <taxon>Actinomycetota</taxon>
        <taxon>Actinomycetes</taxon>
        <taxon>Propionibacteriales</taxon>
        <taxon>Nocardioidaceae</taxon>
        <taxon>Nocardioides</taxon>
    </lineage>
</organism>
<dbReference type="SUPFAM" id="SSF51556">
    <property type="entry name" value="Metallo-dependent hydrolases"/>
    <property type="match status" value="1"/>
</dbReference>
<protein>
    <submittedName>
        <fullName evidence="3">Amidohydrolase family protein</fullName>
    </submittedName>
</protein>
<evidence type="ECO:0000256" key="1">
    <source>
        <dbReference type="ARBA" id="ARBA00023239"/>
    </source>
</evidence>
<dbReference type="PANTHER" id="PTHR21240">
    <property type="entry name" value="2-AMINO-3-CARBOXYLMUCONATE-6-SEMIALDEHYDE DECARBOXYLASE"/>
    <property type="match status" value="1"/>
</dbReference>
<feature type="domain" description="Amidohydrolase-related" evidence="2">
    <location>
        <begin position="81"/>
        <end position="373"/>
    </location>
</feature>
<reference evidence="4" key="1">
    <citation type="journal article" date="2019" name="Int. J. Syst. Evol. Microbiol.">
        <title>The Global Catalogue of Microorganisms (GCM) 10K type strain sequencing project: providing services to taxonomists for standard genome sequencing and annotation.</title>
        <authorList>
            <consortium name="The Broad Institute Genomics Platform"/>
            <consortium name="The Broad Institute Genome Sequencing Center for Infectious Disease"/>
            <person name="Wu L."/>
            <person name="Ma J."/>
        </authorList>
    </citation>
    <scope>NUCLEOTIDE SEQUENCE [LARGE SCALE GENOMIC DNA]</scope>
    <source>
        <strain evidence="4">JCM 13008</strain>
    </source>
</reference>
<dbReference type="Gene3D" id="3.20.20.140">
    <property type="entry name" value="Metal-dependent hydrolases"/>
    <property type="match status" value="1"/>
</dbReference>
<keyword evidence="1" id="KW-0456">Lyase</keyword>
<name>A0ABP4E9F0_9ACTN</name>
<evidence type="ECO:0000313" key="4">
    <source>
        <dbReference type="Proteomes" id="UP001501581"/>
    </source>
</evidence>
<proteinExistence type="predicted"/>
<gene>
    <name evidence="3" type="ORF">GCM10009668_15190</name>
</gene>
<evidence type="ECO:0000259" key="2">
    <source>
        <dbReference type="Pfam" id="PF04909"/>
    </source>
</evidence>
<dbReference type="RefSeq" id="WP_343992973.1">
    <property type="nucleotide sequence ID" value="NZ_BAAALG010000006.1"/>
</dbReference>
<sequence length="381" mass="43199">MTDEWTIISVDDHVVEGPETWTSRMPRKYLDRAPRVVGTDEGFAWDFDGLVRPFSGLQCAVDRIPDQAYRVVVENFEDLHDGCYDVEQRLKDMDDTGILASMCFPSMPGFGGTYLNQNPDKGLALASIEAYNDFITEEWCGAAPGRLIPAVIMPLWDPALAVKELERLDGRGVRSVVFSERPHVQGYPSLFDSARHWDPFFAAAQERDLVISCHIGSSSKVDSPEDCDYFTHMSEVWINACYALTEYTFSGTFDRFPDLRVAFSEASIGWIPFQLQVMDNYYLDRATTKETPLKYKPSEYFGRNVFGCFIYDPVGTRFIEQLGVDNIMCEVDYPHADSLWPDIRKGIDAQLGSFSAEDQYKLRVSNAERIYGFTPSGIGQR</sequence>
<accession>A0ABP4E9F0</accession>
<dbReference type="Proteomes" id="UP001501581">
    <property type="component" value="Unassembled WGS sequence"/>
</dbReference>
<evidence type="ECO:0000313" key="3">
    <source>
        <dbReference type="EMBL" id="GAA1098699.1"/>
    </source>
</evidence>
<comment type="caution">
    <text evidence="3">The sequence shown here is derived from an EMBL/GenBank/DDBJ whole genome shotgun (WGS) entry which is preliminary data.</text>
</comment>
<dbReference type="EMBL" id="BAAALG010000006">
    <property type="protein sequence ID" value="GAA1098699.1"/>
    <property type="molecule type" value="Genomic_DNA"/>
</dbReference>
<dbReference type="PANTHER" id="PTHR21240:SF28">
    <property type="entry name" value="ISO-OROTATE DECARBOXYLASE (EUROFUNG)"/>
    <property type="match status" value="1"/>
</dbReference>
<dbReference type="Pfam" id="PF04909">
    <property type="entry name" value="Amidohydro_2"/>
    <property type="match status" value="1"/>
</dbReference>
<dbReference type="InterPro" id="IPR006680">
    <property type="entry name" value="Amidohydro-rel"/>
</dbReference>
<dbReference type="InterPro" id="IPR032465">
    <property type="entry name" value="ACMSD"/>
</dbReference>
<dbReference type="InterPro" id="IPR032466">
    <property type="entry name" value="Metal_Hydrolase"/>
</dbReference>
<keyword evidence="4" id="KW-1185">Reference proteome</keyword>